<organism evidence="1 2">
    <name type="scientific">Aminobacter aminovorans</name>
    <name type="common">Chelatobacter heintzii</name>
    <dbReference type="NCBI Taxonomy" id="83263"/>
    <lineage>
        <taxon>Bacteria</taxon>
        <taxon>Pseudomonadati</taxon>
        <taxon>Pseudomonadota</taxon>
        <taxon>Alphaproteobacteria</taxon>
        <taxon>Hyphomicrobiales</taxon>
        <taxon>Phyllobacteriaceae</taxon>
        <taxon>Aminobacter</taxon>
    </lineage>
</organism>
<evidence type="ECO:0000313" key="2">
    <source>
        <dbReference type="Proteomes" id="UP000254701"/>
    </source>
</evidence>
<protein>
    <submittedName>
        <fullName evidence="1">Multidrug resistance protein MdtF</fullName>
    </submittedName>
</protein>
<reference evidence="1 2" key="1">
    <citation type="submission" date="2018-06" db="EMBL/GenBank/DDBJ databases">
        <authorList>
            <consortium name="Pathogen Informatics"/>
            <person name="Doyle S."/>
        </authorList>
    </citation>
    <scope>NUCLEOTIDE SEQUENCE [LARGE SCALE GENOMIC DNA]</scope>
    <source>
        <strain evidence="1 2">NCTC10684</strain>
    </source>
</reference>
<evidence type="ECO:0000313" key="1">
    <source>
        <dbReference type="EMBL" id="SUY28207.1"/>
    </source>
</evidence>
<dbReference type="Gene3D" id="3.30.70.1440">
    <property type="entry name" value="Multidrug efflux transporter AcrB pore domain"/>
    <property type="match status" value="1"/>
</dbReference>
<dbReference type="Pfam" id="PF00873">
    <property type="entry name" value="ACR_tran"/>
    <property type="match status" value="1"/>
</dbReference>
<dbReference type="GO" id="GO:0022857">
    <property type="term" value="F:transmembrane transporter activity"/>
    <property type="evidence" value="ECO:0007669"/>
    <property type="project" value="InterPro"/>
</dbReference>
<sequence length="228" mass="24552">MRPAAIRLENSATGSLPAGTFAEIETASAAMQEATEGEILLMKPSAIDELGTTSSFAMRLIDRDGNGAEALQKASDKLIKLTAYSKLLQNVRVDGLPSGPSGRLHIDRAKAEALGVNLSTITVVAVKLERAYRPFGRDHFRQGGHAALIVANVKLEYAFHLHAVLGLGLRDLGRCADVSRAKRLPRSGLPCSVRACRSRTHAQHWADGFVDRHHGISRCEQGRRGGLA</sequence>
<name>A0A381IK06_AMIAI</name>
<accession>A0A381IK06</accession>
<dbReference type="GO" id="GO:0016020">
    <property type="term" value="C:membrane"/>
    <property type="evidence" value="ECO:0007669"/>
    <property type="project" value="InterPro"/>
</dbReference>
<proteinExistence type="predicted"/>
<gene>
    <name evidence="1" type="primary">mdtF</name>
    <name evidence="1" type="ORF">NCTC10684_05029</name>
</gene>
<dbReference type="InterPro" id="IPR001036">
    <property type="entry name" value="Acrflvin-R"/>
</dbReference>
<dbReference type="SUPFAM" id="SSF82693">
    <property type="entry name" value="Multidrug efflux transporter AcrB pore domain, PN1, PN2, PC1 and PC2 subdomains"/>
    <property type="match status" value="1"/>
</dbReference>
<dbReference type="EMBL" id="UFSM01000002">
    <property type="protein sequence ID" value="SUY28207.1"/>
    <property type="molecule type" value="Genomic_DNA"/>
</dbReference>
<dbReference type="AlphaFoldDB" id="A0A381IK06"/>
<dbReference type="Proteomes" id="UP000254701">
    <property type="component" value="Unassembled WGS sequence"/>
</dbReference>